<name>A0A7L0N8Z6_9PASS</name>
<feature type="domain" description="C2H2-type" evidence="8">
    <location>
        <begin position="1"/>
        <end position="20"/>
    </location>
</feature>
<keyword evidence="3" id="KW-0677">Repeat</keyword>
<accession>A0A7L0N8Z6</accession>
<keyword evidence="5" id="KW-0862">Zinc</keyword>
<dbReference type="EMBL" id="VXAU01002100">
    <property type="protein sequence ID" value="NXK89929.1"/>
    <property type="molecule type" value="Genomic_DNA"/>
</dbReference>
<evidence type="ECO:0000256" key="7">
    <source>
        <dbReference type="PROSITE-ProRule" id="PRU00042"/>
    </source>
</evidence>
<dbReference type="PANTHER" id="PTHR23226">
    <property type="entry name" value="ZINC FINGER AND SCAN DOMAIN-CONTAINING"/>
    <property type="match status" value="1"/>
</dbReference>
<protein>
    <submittedName>
        <fullName evidence="9">ZN213 protein</fullName>
    </submittedName>
</protein>
<evidence type="ECO:0000259" key="8">
    <source>
        <dbReference type="PROSITE" id="PS50157"/>
    </source>
</evidence>
<evidence type="ECO:0000256" key="6">
    <source>
        <dbReference type="ARBA" id="ARBA00023242"/>
    </source>
</evidence>
<gene>
    <name evidence="9" type="primary">Znf213_0</name>
    <name evidence="9" type="ORF">FORRUF_R10108</name>
</gene>
<dbReference type="GO" id="GO:0008270">
    <property type="term" value="F:zinc ion binding"/>
    <property type="evidence" value="ECO:0007669"/>
    <property type="project" value="UniProtKB-KW"/>
</dbReference>
<dbReference type="PROSITE" id="PS00028">
    <property type="entry name" value="ZINC_FINGER_C2H2_1"/>
    <property type="match status" value="1"/>
</dbReference>
<keyword evidence="4 7" id="KW-0863">Zinc-finger</keyword>
<dbReference type="OrthoDB" id="6077919at2759"/>
<keyword evidence="6" id="KW-0539">Nucleus</keyword>
<dbReference type="SUPFAM" id="SSF57667">
    <property type="entry name" value="beta-beta-alpha zinc fingers"/>
    <property type="match status" value="1"/>
</dbReference>
<sequence length="51" mass="6195">SFSWSSTLIHHQKTHNGEWPYRCPKCGKRFWSCSDLLRHQCMHIEERPFCC</sequence>
<evidence type="ECO:0000256" key="5">
    <source>
        <dbReference type="ARBA" id="ARBA00022833"/>
    </source>
</evidence>
<feature type="non-terminal residue" evidence="9">
    <location>
        <position position="51"/>
    </location>
</feature>
<dbReference type="Pfam" id="PF23165">
    <property type="entry name" value="zf-C2H2_FBX41"/>
    <property type="match status" value="1"/>
</dbReference>
<evidence type="ECO:0000313" key="9">
    <source>
        <dbReference type="EMBL" id="NXK89929.1"/>
    </source>
</evidence>
<feature type="domain" description="C2H2-type" evidence="8">
    <location>
        <begin position="21"/>
        <end position="48"/>
    </location>
</feature>
<dbReference type="PROSITE" id="PS50157">
    <property type="entry name" value="ZINC_FINGER_C2H2_2"/>
    <property type="match status" value="2"/>
</dbReference>
<dbReference type="InterPro" id="IPR036236">
    <property type="entry name" value="Znf_C2H2_sf"/>
</dbReference>
<evidence type="ECO:0000313" key="10">
    <source>
        <dbReference type="Proteomes" id="UP000520463"/>
    </source>
</evidence>
<dbReference type="FunFam" id="3.30.160.60:FF:002343">
    <property type="entry name" value="Zinc finger protein 33A"/>
    <property type="match status" value="1"/>
</dbReference>
<dbReference type="InterPro" id="IPR013087">
    <property type="entry name" value="Znf_C2H2_type"/>
</dbReference>
<dbReference type="GO" id="GO:0005634">
    <property type="term" value="C:nucleus"/>
    <property type="evidence" value="ECO:0007669"/>
    <property type="project" value="UniProtKB-SubCell"/>
</dbReference>
<comment type="caution">
    <text evidence="9">The sequence shown here is derived from an EMBL/GenBank/DDBJ whole genome shotgun (WGS) entry which is preliminary data.</text>
</comment>
<comment type="subcellular location">
    <subcellularLocation>
        <location evidence="1">Nucleus</location>
    </subcellularLocation>
</comment>
<dbReference type="InterPro" id="IPR057038">
    <property type="entry name" value="FBX41/ZN365_Znf-C2H2"/>
</dbReference>
<evidence type="ECO:0000256" key="4">
    <source>
        <dbReference type="ARBA" id="ARBA00022771"/>
    </source>
</evidence>
<dbReference type="GO" id="GO:0000978">
    <property type="term" value="F:RNA polymerase II cis-regulatory region sequence-specific DNA binding"/>
    <property type="evidence" value="ECO:0007669"/>
    <property type="project" value="TreeGrafter"/>
</dbReference>
<feature type="non-terminal residue" evidence="9">
    <location>
        <position position="1"/>
    </location>
</feature>
<dbReference type="GO" id="GO:0000981">
    <property type="term" value="F:DNA-binding transcription factor activity, RNA polymerase II-specific"/>
    <property type="evidence" value="ECO:0007669"/>
    <property type="project" value="TreeGrafter"/>
</dbReference>
<evidence type="ECO:0000256" key="3">
    <source>
        <dbReference type="ARBA" id="ARBA00022737"/>
    </source>
</evidence>
<evidence type="ECO:0000256" key="2">
    <source>
        <dbReference type="ARBA" id="ARBA00022723"/>
    </source>
</evidence>
<keyword evidence="2" id="KW-0479">Metal-binding</keyword>
<dbReference type="AlphaFoldDB" id="A0A7L0N8Z6"/>
<reference evidence="9 10" key="1">
    <citation type="submission" date="2019-09" db="EMBL/GenBank/DDBJ databases">
        <title>Bird 10,000 Genomes (B10K) Project - Family phase.</title>
        <authorList>
            <person name="Zhang G."/>
        </authorList>
    </citation>
    <scope>NUCLEOTIDE SEQUENCE [LARGE SCALE GENOMIC DNA]</scope>
    <source>
        <strain evidence="9">B10K-DU-001-43</strain>
        <tissue evidence="9">Muscle</tissue>
    </source>
</reference>
<evidence type="ECO:0000256" key="1">
    <source>
        <dbReference type="ARBA" id="ARBA00004123"/>
    </source>
</evidence>
<dbReference type="PANTHER" id="PTHR23226:SF416">
    <property type="entry name" value="FI01424P"/>
    <property type="match status" value="1"/>
</dbReference>
<organism evidence="9 10">
    <name type="scientific">Formicarius rufipectus</name>
    <dbReference type="NCBI Taxonomy" id="1118560"/>
    <lineage>
        <taxon>Eukaryota</taxon>
        <taxon>Metazoa</taxon>
        <taxon>Chordata</taxon>
        <taxon>Craniata</taxon>
        <taxon>Vertebrata</taxon>
        <taxon>Euteleostomi</taxon>
        <taxon>Archelosauria</taxon>
        <taxon>Archosauria</taxon>
        <taxon>Dinosauria</taxon>
        <taxon>Saurischia</taxon>
        <taxon>Theropoda</taxon>
        <taxon>Coelurosauria</taxon>
        <taxon>Aves</taxon>
        <taxon>Neognathae</taxon>
        <taxon>Neoaves</taxon>
        <taxon>Telluraves</taxon>
        <taxon>Australaves</taxon>
        <taxon>Passeriformes</taxon>
        <taxon>Formicariidae</taxon>
        <taxon>Formicarius</taxon>
    </lineage>
</organism>
<dbReference type="Proteomes" id="UP000520463">
    <property type="component" value="Unassembled WGS sequence"/>
</dbReference>
<dbReference type="Gene3D" id="3.30.160.60">
    <property type="entry name" value="Classic Zinc Finger"/>
    <property type="match status" value="2"/>
</dbReference>
<keyword evidence="10" id="KW-1185">Reference proteome</keyword>
<proteinExistence type="predicted"/>